<dbReference type="SUPFAM" id="SSF54001">
    <property type="entry name" value="Cysteine proteinases"/>
    <property type="match status" value="1"/>
</dbReference>
<evidence type="ECO:0000256" key="2">
    <source>
        <dbReference type="ARBA" id="ARBA00022729"/>
    </source>
</evidence>
<evidence type="ECO:0000256" key="5">
    <source>
        <dbReference type="ARBA" id="ARBA00023157"/>
    </source>
</evidence>
<gene>
    <name evidence="7" type="ORF">HAX54_040784</name>
</gene>
<name>A0ABS8RNF6_DATST</name>
<evidence type="ECO:0000256" key="3">
    <source>
        <dbReference type="ARBA" id="ARBA00022801"/>
    </source>
</evidence>
<evidence type="ECO:0000256" key="4">
    <source>
        <dbReference type="ARBA" id="ARBA00022807"/>
    </source>
</evidence>
<keyword evidence="5" id="KW-1015">Disulfide bond</keyword>
<dbReference type="Gene3D" id="3.90.70.10">
    <property type="entry name" value="Cysteine proteinases"/>
    <property type="match status" value="1"/>
</dbReference>
<evidence type="ECO:0000256" key="1">
    <source>
        <dbReference type="ARBA" id="ARBA00022670"/>
    </source>
</evidence>
<dbReference type="EMBL" id="JACEIK010000058">
    <property type="protein sequence ID" value="MCD7448339.1"/>
    <property type="molecule type" value="Genomic_DNA"/>
</dbReference>
<keyword evidence="4" id="KW-0788">Thiol protease</keyword>
<organism evidence="7 8">
    <name type="scientific">Datura stramonium</name>
    <name type="common">Jimsonweed</name>
    <name type="synonym">Common thornapple</name>
    <dbReference type="NCBI Taxonomy" id="4076"/>
    <lineage>
        <taxon>Eukaryota</taxon>
        <taxon>Viridiplantae</taxon>
        <taxon>Streptophyta</taxon>
        <taxon>Embryophyta</taxon>
        <taxon>Tracheophyta</taxon>
        <taxon>Spermatophyta</taxon>
        <taxon>Magnoliopsida</taxon>
        <taxon>eudicotyledons</taxon>
        <taxon>Gunneridae</taxon>
        <taxon>Pentapetalae</taxon>
        <taxon>asterids</taxon>
        <taxon>lamiids</taxon>
        <taxon>Solanales</taxon>
        <taxon>Solanaceae</taxon>
        <taxon>Solanoideae</taxon>
        <taxon>Datureae</taxon>
        <taxon>Datura</taxon>
    </lineage>
</organism>
<keyword evidence="2" id="KW-0732">Signal</keyword>
<feature type="domain" description="Peptidase C1A propeptide" evidence="6">
    <location>
        <begin position="42"/>
        <end position="83"/>
    </location>
</feature>
<keyword evidence="8" id="KW-1185">Reference proteome</keyword>
<dbReference type="InterPro" id="IPR038765">
    <property type="entry name" value="Papain-like_cys_pep_sf"/>
</dbReference>
<accession>A0ABS8RNF6</accession>
<dbReference type="Proteomes" id="UP000823775">
    <property type="component" value="Unassembled WGS sequence"/>
</dbReference>
<dbReference type="InterPro" id="IPR012599">
    <property type="entry name" value="Propeptide_C1A"/>
</dbReference>
<protein>
    <recommendedName>
        <fullName evidence="6">Peptidase C1A propeptide domain-containing protein</fullName>
    </recommendedName>
</protein>
<comment type="caution">
    <text evidence="7">The sequence shown here is derived from an EMBL/GenBank/DDBJ whole genome shotgun (WGS) entry which is preliminary data.</text>
</comment>
<evidence type="ECO:0000259" key="6">
    <source>
        <dbReference type="Pfam" id="PF08127"/>
    </source>
</evidence>
<proteinExistence type="predicted"/>
<keyword evidence="1" id="KW-0645">Protease</keyword>
<keyword evidence="3" id="KW-0378">Hydrolase</keyword>
<evidence type="ECO:0000313" key="7">
    <source>
        <dbReference type="EMBL" id="MCD7448339.1"/>
    </source>
</evidence>
<evidence type="ECO:0000313" key="8">
    <source>
        <dbReference type="Proteomes" id="UP000823775"/>
    </source>
</evidence>
<sequence length="123" mass="13747">MEKEKRLLLESTLHGRVLNLFHVLHVVAENPISQAKAESAILRDSIVKQVNENEKAGWRAALNPQFSNFTVSQFKRLLGVKPTRKGDLKGIPTLTHPKLLKLPQEFDARAAWPSCSSIGRILG</sequence>
<reference evidence="7 8" key="1">
    <citation type="journal article" date="2021" name="BMC Genomics">
        <title>Datura genome reveals duplications of psychoactive alkaloid biosynthetic genes and high mutation rate following tissue culture.</title>
        <authorList>
            <person name="Rajewski A."/>
            <person name="Carter-House D."/>
            <person name="Stajich J."/>
            <person name="Litt A."/>
        </authorList>
    </citation>
    <scope>NUCLEOTIDE SEQUENCE [LARGE SCALE GENOMIC DNA]</scope>
    <source>
        <strain evidence="7">AR-01</strain>
    </source>
</reference>
<dbReference type="Pfam" id="PF08127">
    <property type="entry name" value="Propeptide_C1"/>
    <property type="match status" value="1"/>
</dbReference>